<dbReference type="RefSeq" id="WP_093524516.1">
    <property type="nucleotide sequence ID" value="NZ_FOIJ01000014.1"/>
</dbReference>
<evidence type="ECO:0000313" key="3">
    <source>
        <dbReference type="EMBL" id="SEU29536.1"/>
    </source>
</evidence>
<feature type="transmembrane region" description="Helical" evidence="2">
    <location>
        <begin position="14"/>
        <end position="34"/>
    </location>
</feature>
<keyword evidence="4" id="KW-1185">Reference proteome</keyword>
<keyword evidence="2" id="KW-0472">Membrane</keyword>
<sequence>MAISDWLQTHVSEVVQFAFVLLLGAGVGAGELVTRYKDAPGKAIKNLYGLCYVTLNATAAFLALVAIQAMDLNFGLDPLKRGDAISIMETLAAGLGAMSIFRSSAFVARVGEQDVPIGPSAFLSAILSATDREVDRRRAEQRADAVQAAMVGIDFQQSHQALPVLALALMQNLPEEDAKKLHQQLDSVRQNGGLSNSTKSLCLGLSLMNVVGEDVLAAAVSALKKSVEIGGDANHIQGKGGAFSSWVRRFKLDGPPSMATPLGPPPLSVAKSHGESTRSAGAPENGVHLTGPGSGPPSVLVRES</sequence>
<evidence type="ECO:0000313" key="4">
    <source>
        <dbReference type="Proteomes" id="UP000199181"/>
    </source>
</evidence>
<feature type="transmembrane region" description="Helical" evidence="2">
    <location>
        <begin position="82"/>
        <end position="101"/>
    </location>
</feature>
<dbReference type="EMBL" id="FOIJ01000014">
    <property type="protein sequence ID" value="SEU29536.1"/>
    <property type="molecule type" value="Genomic_DNA"/>
</dbReference>
<accession>A0A1I0KVQ9</accession>
<evidence type="ECO:0000256" key="1">
    <source>
        <dbReference type="SAM" id="MobiDB-lite"/>
    </source>
</evidence>
<dbReference type="Proteomes" id="UP000199181">
    <property type="component" value="Unassembled WGS sequence"/>
</dbReference>
<keyword evidence="2" id="KW-0812">Transmembrane</keyword>
<gene>
    <name evidence="3" type="ORF">SAMN05443639_114124</name>
</gene>
<proteinExistence type="predicted"/>
<feature type="transmembrane region" description="Helical" evidence="2">
    <location>
        <begin position="46"/>
        <end position="70"/>
    </location>
</feature>
<name>A0A1I0KVQ9_9BACT</name>
<keyword evidence="2" id="KW-1133">Transmembrane helix</keyword>
<dbReference type="AlphaFoldDB" id="A0A1I0KVQ9"/>
<reference evidence="4" key="1">
    <citation type="submission" date="2016-10" db="EMBL/GenBank/DDBJ databases">
        <authorList>
            <person name="Varghese N."/>
            <person name="Submissions S."/>
        </authorList>
    </citation>
    <scope>NUCLEOTIDE SEQUENCE [LARGE SCALE GENOMIC DNA]</scope>
    <source>
        <strain evidence="4">DSM 16858</strain>
    </source>
</reference>
<organism evidence="3 4">
    <name type="scientific">Stigmatella erecta</name>
    <dbReference type="NCBI Taxonomy" id="83460"/>
    <lineage>
        <taxon>Bacteria</taxon>
        <taxon>Pseudomonadati</taxon>
        <taxon>Myxococcota</taxon>
        <taxon>Myxococcia</taxon>
        <taxon>Myxococcales</taxon>
        <taxon>Cystobacterineae</taxon>
        <taxon>Archangiaceae</taxon>
        <taxon>Stigmatella</taxon>
    </lineage>
</organism>
<feature type="region of interest" description="Disordered" evidence="1">
    <location>
        <begin position="255"/>
        <end position="304"/>
    </location>
</feature>
<evidence type="ECO:0000256" key="2">
    <source>
        <dbReference type="SAM" id="Phobius"/>
    </source>
</evidence>
<protein>
    <submittedName>
        <fullName evidence="3">Uncharacterized protein</fullName>
    </submittedName>
</protein>